<gene>
    <name evidence="2" type="ORF">L602_002100000010</name>
</gene>
<protein>
    <submittedName>
        <fullName evidence="2">Fatty-acyl-CoA synthase</fullName>
    </submittedName>
</protein>
<evidence type="ECO:0000313" key="2">
    <source>
        <dbReference type="EMBL" id="TWG86212.1"/>
    </source>
</evidence>
<dbReference type="OrthoDB" id="8774433at2"/>
<dbReference type="Pfam" id="PF00501">
    <property type="entry name" value="AMP-binding"/>
    <property type="match status" value="1"/>
</dbReference>
<dbReference type="PANTHER" id="PTHR43767">
    <property type="entry name" value="LONG-CHAIN-FATTY-ACID--COA LIGASE"/>
    <property type="match status" value="1"/>
</dbReference>
<dbReference type="InterPro" id="IPR000873">
    <property type="entry name" value="AMP-dep_synth/lig_dom"/>
</dbReference>
<sequence length="102" mass="11040">MSRHCGGPPHVDAANLGPLLAGLHATALKTPEHIALYAGGRAIGYRKLWSRIERVAAHLALDWHVGKGDRVATLCLNHDLQLALLFACARIGAVFVPLNYRL</sequence>
<dbReference type="InterPro" id="IPR050237">
    <property type="entry name" value="ATP-dep_AMP-bd_enzyme"/>
</dbReference>
<feature type="domain" description="AMP-dependent synthetase/ligase" evidence="1">
    <location>
        <begin position="25"/>
        <end position="102"/>
    </location>
</feature>
<dbReference type="EMBL" id="VLJN01000014">
    <property type="protein sequence ID" value="TWG86212.1"/>
    <property type="molecule type" value="Genomic_DNA"/>
</dbReference>
<evidence type="ECO:0000313" key="3">
    <source>
        <dbReference type="Proteomes" id="UP000318141"/>
    </source>
</evidence>
<dbReference type="PANTHER" id="PTHR43767:SF1">
    <property type="entry name" value="NONRIBOSOMAL PEPTIDE SYNTHASE PES1 (EUROFUNG)-RELATED"/>
    <property type="match status" value="1"/>
</dbReference>
<organism evidence="2 3">
    <name type="scientific">Cupriavidus gilardii J11</name>
    <dbReference type="NCBI Taxonomy" id="936133"/>
    <lineage>
        <taxon>Bacteria</taxon>
        <taxon>Pseudomonadati</taxon>
        <taxon>Pseudomonadota</taxon>
        <taxon>Betaproteobacteria</taxon>
        <taxon>Burkholderiales</taxon>
        <taxon>Burkholderiaceae</taxon>
        <taxon>Cupriavidus</taxon>
    </lineage>
</organism>
<accession>A0A562BM91</accession>
<keyword evidence="3" id="KW-1185">Reference proteome</keyword>
<evidence type="ECO:0000259" key="1">
    <source>
        <dbReference type="Pfam" id="PF00501"/>
    </source>
</evidence>
<name>A0A562BM91_9BURK</name>
<dbReference type="Proteomes" id="UP000318141">
    <property type="component" value="Unassembled WGS sequence"/>
</dbReference>
<comment type="caution">
    <text evidence="2">The sequence shown here is derived from an EMBL/GenBank/DDBJ whole genome shotgun (WGS) entry which is preliminary data.</text>
</comment>
<reference evidence="2 3" key="1">
    <citation type="submission" date="2019-07" db="EMBL/GenBank/DDBJ databases">
        <title>Genome sequencing of lignin-degrading bacterial isolates.</title>
        <authorList>
            <person name="Gladden J."/>
        </authorList>
    </citation>
    <scope>NUCLEOTIDE SEQUENCE [LARGE SCALE GENOMIC DNA]</scope>
    <source>
        <strain evidence="2 3">J11</strain>
    </source>
</reference>
<proteinExistence type="predicted"/>
<feature type="non-terminal residue" evidence="2">
    <location>
        <position position="102"/>
    </location>
</feature>
<dbReference type="AlphaFoldDB" id="A0A562BM91"/>
<dbReference type="SUPFAM" id="SSF56801">
    <property type="entry name" value="Acetyl-CoA synthetase-like"/>
    <property type="match status" value="1"/>
</dbReference>
<dbReference type="Gene3D" id="3.40.50.980">
    <property type="match status" value="1"/>
</dbReference>